<evidence type="ECO:0000256" key="3">
    <source>
        <dbReference type="ARBA" id="ARBA00022676"/>
    </source>
</evidence>
<dbReference type="SUPFAM" id="SSF54680">
    <property type="entry name" value="Pyrimidine nucleoside phosphorylase C-terminal domain"/>
    <property type="match status" value="1"/>
</dbReference>
<dbReference type="Pfam" id="PF02885">
    <property type="entry name" value="Glycos_trans_3N"/>
    <property type="match status" value="1"/>
</dbReference>
<dbReference type="PANTHER" id="PTHR10515">
    <property type="entry name" value="THYMIDINE PHOSPHORYLASE"/>
    <property type="match status" value="1"/>
</dbReference>
<dbReference type="InterPro" id="IPR035902">
    <property type="entry name" value="Nuc_phospho_transferase"/>
</dbReference>
<dbReference type="AlphaFoldDB" id="A0A235BUT5"/>
<dbReference type="SMART" id="SM00941">
    <property type="entry name" value="PYNP_C"/>
    <property type="match status" value="1"/>
</dbReference>
<dbReference type="Gene3D" id="1.20.970.10">
    <property type="entry name" value="Transferase, Pyrimidine Nucleoside Phosphorylase, Chain C"/>
    <property type="match status" value="1"/>
</dbReference>
<evidence type="ECO:0000256" key="1">
    <source>
        <dbReference type="ARBA" id="ARBA00006915"/>
    </source>
</evidence>
<evidence type="ECO:0000256" key="4">
    <source>
        <dbReference type="ARBA" id="ARBA00022679"/>
    </source>
</evidence>
<reference evidence="6 7" key="1">
    <citation type="submission" date="2017-07" db="EMBL/GenBank/DDBJ databases">
        <title>Recovery of genomes from metagenomes via a dereplication, aggregation, and scoring strategy.</title>
        <authorList>
            <person name="Sieber C.M."/>
            <person name="Probst A.J."/>
            <person name="Sharrar A."/>
            <person name="Thomas B.C."/>
            <person name="Hess M."/>
            <person name="Tringe S.G."/>
            <person name="Banfield J.F."/>
        </authorList>
    </citation>
    <scope>NUCLEOTIDE SEQUENCE [LARGE SCALE GENOMIC DNA]</scope>
    <source>
        <strain evidence="6">JGI_Cruoil_03_51_56</strain>
    </source>
</reference>
<dbReference type="InterPro" id="IPR036320">
    <property type="entry name" value="Glycosyl_Trfase_fam3_N_dom_sf"/>
</dbReference>
<dbReference type="NCBIfam" id="NF004490">
    <property type="entry name" value="PRK05820.1"/>
    <property type="match status" value="1"/>
</dbReference>
<dbReference type="Gene3D" id="3.90.1170.30">
    <property type="entry name" value="Pyrimidine nucleoside phosphorylase-like, C-terminal domain"/>
    <property type="match status" value="1"/>
</dbReference>
<dbReference type="GO" id="GO:0005829">
    <property type="term" value="C:cytosol"/>
    <property type="evidence" value="ECO:0007669"/>
    <property type="project" value="TreeGrafter"/>
</dbReference>
<evidence type="ECO:0000313" key="6">
    <source>
        <dbReference type="EMBL" id="OYD16190.1"/>
    </source>
</evidence>
<dbReference type="FunFam" id="3.40.1030.10:FF:000003">
    <property type="entry name" value="Pyrimidine-nucleoside phosphorylase"/>
    <property type="match status" value="1"/>
</dbReference>
<dbReference type="InterPro" id="IPR018090">
    <property type="entry name" value="Pyrmidine_PPas_bac/euk"/>
</dbReference>
<dbReference type="Pfam" id="PF07831">
    <property type="entry name" value="PYNP_C"/>
    <property type="match status" value="1"/>
</dbReference>
<feature type="domain" description="Pyrimidine nucleoside phosphorylase C-terminal" evidence="5">
    <location>
        <begin position="345"/>
        <end position="419"/>
    </location>
</feature>
<organism evidence="6 7">
    <name type="scientific">candidate division WOR-3 bacterium JGI_Cruoil_03_51_56</name>
    <dbReference type="NCBI Taxonomy" id="1973747"/>
    <lineage>
        <taxon>Bacteria</taxon>
        <taxon>Bacteria division WOR-3</taxon>
    </lineage>
</organism>
<dbReference type="GO" id="GO:0009032">
    <property type="term" value="F:thymidine phosphorylase activity"/>
    <property type="evidence" value="ECO:0007669"/>
    <property type="project" value="TreeGrafter"/>
</dbReference>
<sequence length="436" mass="47326">MNFCELIRRKRNRGRLTQKEIQELVSGYTMGRVPDYQMAAWLMAVYFRGMSADETIALTMAMMNSGKVFDLSGLIGPKIDKHSTGGVGDKVSLILAPLVAACGVKVPMVSGRSLGHTGGTLDKLAAIPGFRTDLKFEEFRENLEKVGVCIMGQTRDMCPADKKMYALRDVTATVDSIPLIAASIMSKKLAEGIDGLVLDVKTGTGAFMCRIPQARRLARTMIRIGTKMGKKIVAVVTGMWEPLGETVGNAIEVVESIEALKGNWRMDLEEVTLALGEEMLIMAGRAHSYAQAHRLLLRALTQGKALEKFRAMVKSQGGNPRVVDDYSLLPQAKHTVAIMSRSAGYVRTIDALQVGLLGVELGAGRKKIGARIDQSVGFAFKKKVGDRVEQGDVIVEVLASSAKQGEVVAEKLREHIVISKSAPRNGGRVIARLTKL</sequence>
<dbReference type="GO" id="GO:0004645">
    <property type="term" value="F:1,4-alpha-oligoglucan phosphorylase activity"/>
    <property type="evidence" value="ECO:0007669"/>
    <property type="project" value="InterPro"/>
</dbReference>
<dbReference type="EMBL" id="NOZP01000065">
    <property type="protein sequence ID" value="OYD16190.1"/>
    <property type="molecule type" value="Genomic_DNA"/>
</dbReference>
<keyword evidence="4" id="KW-0808">Transferase</keyword>
<comment type="similarity">
    <text evidence="1">Belongs to the thymidine/pyrimidine-nucleoside phosphorylase family.</text>
</comment>
<dbReference type="Pfam" id="PF00591">
    <property type="entry name" value="Glycos_transf_3"/>
    <property type="match status" value="1"/>
</dbReference>
<dbReference type="InterPro" id="IPR036566">
    <property type="entry name" value="PYNP-like_C_sf"/>
</dbReference>
<dbReference type="NCBIfam" id="TIGR02644">
    <property type="entry name" value="Y_phosphoryl"/>
    <property type="match status" value="1"/>
</dbReference>
<dbReference type="GO" id="GO:0006206">
    <property type="term" value="P:pyrimidine nucleobase metabolic process"/>
    <property type="evidence" value="ECO:0007669"/>
    <property type="project" value="InterPro"/>
</dbReference>
<dbReference type="InterPro" id="IPR017459">
    <property type="entry name" value="Glycosyl_Trfase_fam3_N_dom"/>
</dbReference>
<dbReference type="Proteomes" id="UP000215559">
    <property type="component" value="Unassembled WGS sequence"/>
</dbReference>
<gene>
    <name evidence="6" type="ORF">CH330_03510</name>
</gene>
<dbReference type="InterPro" id="IPR000312">
    <property type="entry name" value="Glycosyl_Trfase_fam3"/>
</dbReference>
<evidence type="ECO:0000259" key="5">
    <source>
        <dbReference type="SMART" id="SM00941"/>
    </source>
</evidence>
<dbReference type="Gene3D" id="3.40.1030.10">
    <property type="entry name" value="Nucleoside phosphorylase/phosphoribosyltransferase catalytic domain"/>
    <property type="match status" value="1"/>
</dbReference>
<evidence type="ECO:0000256" key="2">
    <source>
        <dbReference type="ARBA" id="ARBA00011738"/>
    </source>
</evidence>
<dbReference type="PIRSF" id="PIRSF000478">
    <property type="entry name" value="TP_PyNP"/>
    <property type="match status" value="1"/>
</dbReference>
<accession>A0A235BUT5</accession>
<proteinExistence type="inferred from homology"/>
<protein>
    <submittedName>
        <fullName evidence="6">Thymidine phosphorylase</fullName>
    </submittedName>
</protein>
<keyword evidence="3" id="KW-0328">Glycosyltransferase</keyword>
<dbReference type="InterPro" id="IPR000053">
    <property type="entry name" value="Thymidine/pyrmidine_PPase"/>
</dbReference>
<comment type="caution">
    <text evidence="6">The sequence shown here is derived from an EMBL/GenBank/DDBJ whole genome shotgun (WGS) entry which is preliminary data.</text>
</comment>
<dbReference type="SUPFAM" id="SSF52418">
    <property type="entry name" value="Nucleoside phosphorylase/phosphoribosyltransferase catalytic domain"/>
    <property type="match status" value="1"/>
</dbReference>
<dbReference type="GO" id="GO:0006213">
    <property type="term" value="P:pyrimidine nucleoside metabolic process"/>
    <property type="evidence" value="ECO:0007669"/>
    <property type="project" value="InterPro"/>
</dbReference>
<comment type="subunit">
    <text evidence="2">Homodimer.</text>
</comment>
<dbReference type="PANTHER" id="PTHR10515:SF0">
    <property type="entry name" value="THYMIDINE PHOSPHORYLASE"/>
    <property type="match status" value="1"/>
</dbReference>
<dbReference type="SUPFAM" id="SSF47648">
    <property type="entry name" value="Nucleoside phosphorylase/phosphoribosyltransferase N-terminal domain"/>
    <property type="match status" value="1"/>
</dbReference>
<name>A0A235BUT5_UNCW3</name>
<evidence type="ECO:0000313" key="7">
    <source>
        <dbReference type="Proteomes" id="UP000215559"/>
    </source>
</evidence>
<dbReference type="InterPro" id="IPR013102">
    <property type="entry name" value="PYNP_C"/>
</dbReference>